<feature type="domain" description="Acb2/Tad1 hairpin" evidence="2">
    <location>
        <begin position="16"/>
        <end position="76"/>
    </location>
</feature>
<accession>A0A2X0XPA0</accession>
<organism evidence="3 4">
    <name type="scientific">Lysinibacillus capsici</name>
    <dbReference type="NCBI Taxonomy" id="2115968"/>
    <lineage>
        <taxon>Bacteria</taxon>
        <taxon>Bacillati</taxon>
        <taxon>Bacillota</taxon>
        <taxon>Bacilli</taxon>
        <taxon>Bacillales</taxon>
        <taxon>Bacillaceae</taxon>
        <taxon>Lysinibacillus</taxon>
    </lineage>
</organism>
<dbReference type="AlphaFoldDB" id="A0A2X0XPA0"/>
<gene>
    <name evidence="3" type="ORF">NCTC7582_00069</name>
</gene>
<keyword evidence="1" id="KW-0547">Nucleotide-binding</keyword>
<evidence type="ECO:0000313" key="3">
    <source>
        <dbReference type="EMBL" id="SPT95568.1"/>
    </source>
</evidence>
<dbReference type="InterPro" id="IPR056098">
    <property type="entry name" value="Acb2/Tad1_hairpin"/>
</dbReference>
<reference evidence="3 4" key="1">
    <citation type="submission" date="2018-06" db="EMBL/GenBank/DDBJ databases">
        <authorList>
            <consortium name="Pathogen Informatics"/>
            <person name="Doyle S."/>
        </authorList>
    </citation>
    <scope>NUCLEOTIDE SEQUENCE [LARGE SCALE GENOMIC DNA]</scope>
    <source>
        <strain evidence="3 4">NCTC7582</strain>
    </source>
</reference>
<dbReference type="EMBL" id="UAQE01000001">
    <property type="protein sequence ID" value="SPT95568.1"/>
    <property type="molecule type" value="Genomic_DNA"/>
</dbReference>
<proteinExistence type="predicted"/>
<dbReference type="Pfam" id="PF24729">
    <property type="entry name" value="Acb2_Tad1_hairpin"/>
    <property type="match status" value="1"/>
</dbReference>
<sequence length="86" mass="9746">MTNKGGEIGCQHLKKLKIFFMYHSPKADQPKRYDAIRTKAKELALLINEVCPESREKALALTNLQQTTMWANASIAINEGCDEHEN</sequence>
<evidence type="ECO:0000313" key="4">
    <source>
        <dbReference type="Proteomes" id="UP000251431"/>
    </source>
</evidence>
<dbReference type="RefSeq" id="WP_112116219.1">
    <property type="nucleotide sequence ID" value="NZ_UAQE01000001.1"/>
</dbReference>
<name>A0A2X0XPA0_9BACI</name>
<evidence type="ECO:0000259" key="2">
    <source>
        <dbReference type="Pfam" id="PF24729"/>
    </source>
</evidence>
<protein>
    <recommendedName>
        <fullName evidence="2">Acb2/Tad1 hairpin domain-containing protein</fullName>
    </recommendedName>
</protein>
<dbReference type="GO" id="GO:0000166">
    <property type="term" value="F:nucleotide binding"/>
    <property type="evidence" value="ECO:0007669"/>
    <property type="project" value="UniProtKB-KW"/>
</dbReference>
<evidence type="ECO:0000256" key="1">
    <source>
        <dbReference type="ARBA" id="ARBA00022741"/>
    </source>
</evidence>
<dbReference type="Proteomes" id="UP000251431">
    <property type="component" value="Unassembled WGS sequence"/>
</dbReference>